<dbReference type="STRING" id="1157962.A0A250XGC0"/>
<dbReference type="Gene3D" id="3.40.50.10810">
    <property type="entry name" value="Tandem AAA-ATPase domain"/>
    <property type="match status" value="1"/>
</dbReference>
<proteinExistence type="inferred from homology"/>
<comment type="similarity">
    <text evidence="1">Belongs to the SNF2/RAD54 helicase family. RAD16 subfamily.</text>
</comment>
<keyword evidence="10" id="KW-1185">Reference proteome</keyword>
<feature type="region of interest" description="Disordered" evidence="7">
    <location>
        <begin position="163"/>
        <end position="186"/>
    </location>
</feature>
<dbReference type="InterPro" id="IPR027417">
    <property type="entry name" value="P-loop_NTPase"/>
</dbReference>
<evidence type="ECO:0000256" key="4">
    <source>
        <dbReference type="ARBA" id="ARBA00022801"/>
    </source>
</evidence>
<evidence type="ECO:0000256" key="6">
    <source>
        <dbReference type="PROSITE-ProRule" id="PRU00175"/>
    </source>
</evidence>
<protein>
    <recommendedName>
        <fullName evidence="8">RING-type domain-containing protein</fullName>
    </recommendedName>
</protein>
<dbReference type="Proteomes" id="UP000232323">
    <property type="component" value="Unassembled WGS sequence"/>
</dbReference>
<evidence type="ECO:0000256" key="1">
    <source>
        <dbReference type="ARBA" id="ARBA00008438"/>
    </source>
</evidence>
<keyword evidence="4" id="KW-0378">Hydrolase</keyword>
<keyword evidence="2" id="KW-0479">Metal-binding</keyword>
<feature type="domain" description="RING-type" evidence="8">
    <location>
        <begin position="2138"/>
        <end position="2199"/>
    </location>
</feature>
<feature type="region of interest" description="Disordered" evidence="7">
    <location>
        <begin position="776"/>
        <end position="817"/>
    </location>
</feature>
<dbReference type="PROSITE" id="PS00518">
    <property type="entry name" value="ZF_RING_1"/>
    <property type="match status" value="1"/>
</dbReference>
<evidence type="ECO:0000313" key="10">
    <source>
        <dbReference type="Proteomes" id="UP000232323"/>
    </source>
</evidence>
<dbReference type="CDD" id="cd18793">
    <property type="entry name" value="SF2_C_SNF"/>
    <property type="match status" value="1"/>
</dbReference>
<dbReference type="InterPro" id="IPR013083">
    <property type="entry name" value="Znf_RING/FYVE/PHD"/>
</dbReference>
<dbReference type="SMART" id="SM00487">
    <property type="entry name" value="DEXDc"/>
    <property type="match status" value="1"/>
</dbReference>
<dbReference type="InterPro" id="IPR052583">
    <property type="entry name" value="ATP-helicase/E3_Ub-Ligase"/>
</dbReference>
<feature type="compositionally biased region" description="Basic and acidic residues" evidence="7">
    <location>
        <begin position="1"/>
        <end position="11"/>
    </location>
</feature>
<evidence type="ECO:0000256" key="5">
    <source>
        <dbReference type="ARBA" id="ARBA00022833"/>
    </source>
</evidence>
<dbReference type="InterPro" id="IPR049730">
    <property type="entry name" value="SNF2/RAD54-like_C"/>
</dbReference>
<dbReference type="InterPro" id="IPR014001">
    <property type="entry name" value="Helicase_ATP-bd"/>
</dbReference>
<sequence length="2662" mass="286276">MVRKKQSEPKKLGTNLDVEGAVGEPQSQPGVSNAKTISPKKGGKKQAKRTASITPSSPRAYLHNICNCPGSQLLVFFETVCEGLQTMKAVSTAKEGAADIIGHYVDGHEQSDEQAGQSTSAARQHMSLLNEVRNEVQISICCNIQAALHPDQDESGEILAAGASHNSSIPEEVQEGQGRNAEYYEGDGSDELSVAFSLSVLTAGGGTGNDSLENRYVQQVLTLPVAPNQDSASALLSLLSSGRLGVSIRPATSNQNNLIHDCGPSNQPIAVMDNAGPLNHYGCWSQSKHDQFPLMPNKASSSSHQQPSWVLQIGFLKSALGSHLMPLARNAEDDARRLWQYQLLEVLNWLCPSFRKSCNEEDEEDVEDSFLKDDKAAFDLGHLYRLIRPTGAEPEAIIGSDQGLVPTLRPYQKRAVAWMLQREQASATFKISSRNTSNNPDDELVTLHPLWRRLLLRSWPHHHPGLDESAIIAPDNDDNNAQRGAYYSSQQALYINPYTGLVSKPQAFLFNLAGDEAEWNQVKGGILSDEMGLGKTVELLACILGHRFGSSAQDDESLPSNILRLSEVKSANMTSMADNTASRQLCKAVEASSPPCYASRLHVEDNLPLRDAGGQGVDQQGDGDVDFSMLQGPPRQQWSIPDDPYLPAVSVVMNAAAGSKALGSHELSIATTGKRRVAAEKSSRKQAHTQLPSGTQHQENHSSRDRHAAPAAGHHDNNDDVEDEHSSGDGALKKSVQTAAARHRNGNGGESALNDALQDTNDCHEASDVDANEQVAAAEDDDSDWDPAKGSHSAGRDRKHKRVRRRQGGGKQKQTKIDISMSSRTAIKKQMRRRGSNNAPCHADAGVLLIEPACQLASDVHPSPVGPSSGVKLESVGVSWNQVGMKSLESASLSIAGLAGHASHVGLPSLHLMINGSPGSLFVPTTADDQDHQTNDELCPQQEGFLPVVTNDDECLQACPLLALDHYPQTGPAGSGFEDVVALTGVTAPVAAASGRAAVQNGQYSKQDGRASRERVECYCGVFSADPTAGGSCCGRSWLLCGECLAWMHLECVGAVSRAMMRRVKRSSGDQSFSVFTCMKCLKHKASQQIHTPCGATLIVCPSAILDQWSSEINRHTLPGALRVKIYLGQHQNGEVVTAAELAASDVVLTTYDVLRADVSRQPDLDEHGRSLRRSKKYEVLPTPLTRLKWWRVVLDEAQMVESGTAAAAKMALKLSTVHRWCVTGTPISTGLDDLYGLMVFLRTTPWDQKAWWSRVMAGPANTGLEGGMRNLVQLLRPSSKVPGGSRGSCGGDSGGLMWRTAKSDVSQELNIPPQRSATTVLRFSAVERHFYRRQHKACITDVKAAIPADVLKLAMSLSKQAATSDINVDAKPVASKSTAALPSSHDDELDARPSNTFTATNITADDKTDSAHDLNKGTLVEVIAVDDDSSVVEPSYYNVGTASSLVEVVGRELTEKEQKKLLPSLLKLRQACCHPQAGSGGLKALTNQGAPMSMDEILGVLIAKAKVEAEEAQRALVGSLNGLAGVMLLEGQVEEAVKTYREAVRVIEENKQSVRTDPLQRLHTLHNLNELLTSPDLPPAIPKTLRDHALLEEANAIRNKYLGLSAARLVTTKAEVCDTLRESGLVAPDEVLDAAIIEATTATTAAMTTIKTSSASKAASKQTAVLAAYATTAGGSIRSTDLLDGHKAVGSMSSWIHHAVKALIVNGSASDVADAVRSKLLEKDDYRRAIERNASSLGLRFRDLSGLRYLLSQEVADQEAAGMAVAKKIMALGEKCETPTPQMIETAATCGRCRSELGIPGRLCEHCGLDELMVQWEVRLFYLDAVGGTVGDTVTAEEAAKRANANMLRRVGRGGLGEQQVDLRSAVEGSLSNARGDGGGRLEGDGTVLETRTLWMPSEAEQALGILLTHFEKIMCGGASGASEPDCPGDGIAAAAGSKQTQVADSQYTKVLEGGRAHLAQLKAQRKLLVQMRSLGLAQRMHLYAHDELKMATMGFQLVPDTQAVIQGHHHHHHHERASQHSQALRYQQLLLHREQLPAKNIDLGLEKVVAQSDLTKALGTLRYLSALSKARARPSKRAAEPQSGGTNASSAQGSEQKVQDMNAVTGDMESKNQLILPLSNPEMATKAEEDSTAAQCPICHDAIGCQCVMLPCGHQVCCECYASLLERLPGAAGGAAGLLALHRHIDANRTLSCPTCRARTLVSDIAYIDTGASLEGGSRASRKGAWGTSSLAPPPLAVTSSDIHDVEAEVAWEASPWVTIEAEQTVRGSYGTKLEAVLRRIKAVLQGDPSSKIIVFSTWLDVMDILSHALRANQISHAFPKNGGNFRAALSRFRSCPEVKQSNHDSGPGATFKTSCAIEAGDSSLQAQGLPGGLIEDMGDAPDSIRIATEEEEGGVHSLSNRGPSIVGGMSLSPTAALLKRRSKRSRGVFARRPACKIAHDNPRVLMLLLKQGGAGLTLTEAQHVVLIEPILDPASEQQSLGRVHRIGQTRETWVHRFIIENTVEEKVQTISNLRRAALSSSQGVTHGFPCRNAGAITLMDVTTLLQSSTDGDDCVDSQAVSDDNMSSKDAVGDSGDDRHEMLSADFQDADELEDVLMGPEYKEEDQENEACSDDEENEEEEEKDDEEEENDDDDDYDDGGQEAVLWLASPGQRKNYDQR</sequence>
<dbReference type="SUPFAM" id="SSF52540">
    <property type="entry name" value="P-loop containing nucleoside triphosphate hydrolases"/>
    <property type="match status" value="3"/>
</dbReference>
<feature type="region of interest" description="Disordered" evidence="7">
    <location>
        <begin position="1378"/>
        <end position="1402"/>
    </location>
</feature>
<dbReference type="EMBL" id="BEGY01000075">
    <property type="protein sequence ID" value="GAX82125.1"/>
    <property type="molecule type" value="Genomic_DNA"/>
</dbReference>
<evidence type="ECO:0000259" key="8">
    <source>
        <dbReference type="PROSITE" id="PS50089"/>
    </source>
</evidence>
<accession>A0A250XGC0</accession>
<reference evidence="9 10" key="1">
    <citation type="submission" date="2017-08" db="EMBL/GenBank/DDBJ databases">
        <title>Acidophilic green algal genome provides insights into adaptation to an acidic environment.</title>
        <authorList>
            <person name="Hirooka S."/>
            <person name="Hirose Y."/>
            <person name="Kanesaki Y."/>
            <person name="Higuchi S."/>
            <person name="Fujiwara T."/>
            <person name="Onuma R."/>
            <person name="Era A."/>
            <person name="Ohbayashi R."/>
            <person name="Uzuka A."/>
            <person name="Nozaki H."/>
            <person name="Yoshikawa H."/>
            <person name="Miyagishima S.Y."/>
        </authorList>
    </citation>
    <scope>NUCLEOTIDE SEQUENCE [LARGE SCALE GENOMIC DNA]</scope>
    <source>
        <strain evidence="9 10">NIES-2499</strain>
    </source>
</reference>
<feature type="compositionally biased region" description="Acidic residues" evidence="7">
    <location>
        <begin position="2605"/>
        <end position="2643"/>
    </location>
</feature>
<dbReference type="InterPro" id="IPR038718">
    <property type="entry name" value="SNF2-like_sf"/>
</dbReference>
<feature type="compositionally biased region" description="Polar residues" evidence="7">
    <location>
        <begin position="2085"/>
        <end position="2098"/>
    </location>
</feature>
<organism evidence="9 10">
    <name type="scientific">Chlamydomonas eustigma</name>
    <dbReference type="NCBI Taxonomy" id="1157962"/>
    <lineage>
        <taxon>Eukaryota</taxon>
        <taxon>Viridiplantae</taxon>
        <taxon>Chlorophyta</taxon>
        <taxon>core chlorophytes</taxon>
        <taxon>Chlorophyceae</taxon>
        <taxon>CS clade</taxon>
        <taxon>Chlamydomonadales</taxon>
        <taxon>Chlamydomonadaceae</taxon>
        <taxon>Chlamydomonas</taxon>
    </lineage>
</organism>
<feature type="region of interest" description="Disordered" evidence="7">
    <location>
        <begin position="673"/>
        <end position="755"/>
    </location>
</feature>
<dbReference type="PANTHER" id="PTHR45865">
    <property type="entry name" value="E3 UBIQUITIN-PROTEIN LIGASE SHPRH FAMILY MEMBER"/>
    <property type="match status" value="1"/>
</dbReference>
<dbReference type="Gene3D" id="3.30.40.10">
    <property type="entry name" value="Zinc/RING finger domain, C3HC4 (zinc finger)"/>
    <property type="match status" value="1"/>
</dbReference>
<dbReference type="Pfam" id="PF00176">
    <property type="entry name" value="SNF2-rel_dom"/>
    <property type="match status" value="1"/>
</dbReference>
<feature type="region of interest" description="Disordered" evidence="7">
    <location>
        <begin position="608"/>
        <end position="642"/>
    </location>
</feature>
<feature type="region of interest" description="Disordered" evidence="7">
    <location>
        <begin position="1"/>
        <end position="55"/>
    </location>
</feature>
<feature type="region of interest" description="Disordered" evidence="7">
    <location>
        <begin position="2551"/>
        <end position="2662"/>
    </location>
</feature>
<dbReference type="SUPFAM" id="SSF57850">
    <property type="entry name" value="RING/U-box"/>
    <property type="match status" value="1"/>
</dbReference>
<name>A0A250XGC0_9CHLO</name>
<dbReference type="SMART" id="SM00184">
    <property type="entry name" value="RING"/>
    <property type="match status" value="1"/>
</dbReference>
<dbReference type="PROSITE" id="PS50089">
    <property type="entry name" value="ZF_RING_2"/>
    <property type="match status" value="1"/>
</dbReference>
<gene>
    <name evidence="9" type="ORF">CEUSTIGMA_g9553.t1</name>
</gene>
<dbReference type="GO" id="GO:0016787">
    <property type="term" value="F:hydrolase activity"/>
    <property type="evidence" value="ECO:0007669"/>
    <property type="project" value="UniProtKB-KW"/>
</dbReference>
<dbReference type="PANTHER" id="PTHR45865:SF1">
    <property type="entry name" value="E3 UBIQUITIN-PROTEIN LIGASE SHPRH"/>
    <property type="match status" value="1"/>
</dbReference>
<dbReference type="OrthoDB" id="423559at2759"/>
<evidence type="ECO:0000256" key="3">
    <source>
        <dbReference type="ARBA" id="ARBA00022771"/>
    </source>
</evidence>
<comment type="caution">
    <text evidence="9">The sequence shown here is derived from an EMBL/GenBank/DDBJ whole genome shotgun (WGS) entry which is preliminary data.</text>
</comment>
<feature type="compositionally biased region" description="Polar residues" evidence="7">
    <location>
        <begin position="688"/>
        <end position="697"/>
    </location>
</feature>
<evidence type="ECO:0000256" key="7">
    <source>
        <dbReference type="SAM" id="MobiDB-lite"/>
    </source>
</evidence>
<dbReference type="InterPro" id="IPR001841">
    <property type="entry name" value="Znf_RING"/>
</dbReference>
<dbReference type="InterPro" id="IPR000330">
    <property type="entry name" value="SNF2_N"/>
</dbReference>
<dbReference type="Gene3D" id="3.40.50.300">
    <property type="entry name" value="P-loop containing nucleotide triphosphate hydrolases"/>
    <property type="match status" value="1"/>
</dbReference>
<dbReference type="GO" id="GO:0005524">
    <property type="term" value="F:ATP binding"/>
    <property type="evidence" value="ECO:0007669"/>
    <property type="project" value="InterPro"/>
</dbReference>
<evidence type="ECO:0000313" key="9">
    <source>
        <dbReference type="EMBL" id="GAX82125.1"/>
    </source>
</evidence>
<feature type="compositionally biased region" description="Basic residues" evidence="7">
    <location>
        <begin position="797"/>
        <end position="808"/>
    </location>
</feature>
<keyword evidence="3 6" id="KW-0863">Zinc-finger</keyword>
<keyword evidence="5" id="KW-0862">Zinc</keyword>
<feature type="compositionally biased region" description="Basic and acidic residues" evidence="7">
    <location>
        <begin position="698"/>
        <end position="718"/>
    </location>
</feature>
<dbReference type="Pfam" id="PF21325">
    <property type="entry name" value="SHPRH_helical-1st"/>
    <property type="match status" value="1"/>
</dbReference>
<feature type="compositionally biased region" description="Polar residues" evidence="7">
    <location>
        <begin position="25"/>
        <end position="36"/>
    </location>
</feature>
<dbReference type="InterPro" id="IPR048686">
    <property type="entry name" value="SHPRH_helical_1st"/>
</dbReference>
<dbReference type="InterPro" id="IPR017907">
    <property type="entry name" value="Znf_RING_CS"/>
</dbReference>
<evidence type="ECO:0000256" key="2">
    <source>
        <dbReference type="ARBA" id="ARBA00022723"/>
    </source>
</evidence>
<dbReference type="GO" id="GO:0008270">
    <property type="term" value="F:zinc ion binding"/>
    <property type="evidence" value="ECO:0007669"/>
    <property type="project" value="UniProtKB-KW"/>
</dbReference>
<feature type="region of interest" description="Disordered" evidence="7">
    <location>
        <begin position="2072"/>
        <end position="2101"/>
    </location>
</feature>